<keyword evidence="6" id="KW-0004">4Fe-4S</keyword>
<evidence type="ECO:0000256" key="11">
    <source>
        <dbReference type="ARBA" id="ARBA00022741"/>
    </source>
</evidence>
<dbReference type="EC" id="2.7.13.3" evidence="4"/>
<comment type="catalytic activity">
    <reaction evidence="1">
        <text>ATP + protein L-histidine = ADP + protein N-phospho-L-histidine.</text>
        <dbReference type="EC" id="2.7.13.3"/>
    </reaction>
</comment>
<keyword evidence="12 21" id="KW-0418">Kinase</keyword>
<evidence type="ECO:0000256" key="15">
    <source>
        <dbReference type="ARBA" id="ARBA00023012"/>
    </source>
</evidence>
<evidence type="ECO:0000259" key="20">
    <source>
        <dbReference type="PROSITE" id="PS50109"/>
    </source>
</evidence>
<dbReference type="GO" id="GO:0016020">
    <property type="term" value="C:membrane"/>
    <property type="evidence" value="ECO:0007669"/>
    <property type="project" value="InterPro"/>
</dbReference>
<dbReference type="GO" id="GO:0000155">
    <property type="term" value="F:phosphorelay sensor kinase activity"/>
    <property type="evidence" value="ECO:0007669"/>
    <property type="project" value="InterPro"/>
</dbReference>
<dbReference type="Pfam" id="PF07730">
    <property type="entry name" value="HisKA_3"/>
    <property type="match status" value="1"/>
</dbReference>
<dbReference type="InterPro" id="IPR003594">
    <property type="entry name" value="HATPase_dom"/>
</dbReference>
<dbReference type="InterPro" id="IPR004358">
    <property type="entry name" value="Sig_transdc_His_kin-like_C"/>
</dbReference>
<keyword evidence="11" id="KW-0547">Nucleotide-binding</keyword>
<evidence type="ECO:0000256" key="9">
    <source>
        <dbReference type="ARBA" id="ARBA00022679"/>
    </source>
</evidence>
<evidence type="ECO:0000256" key="4">
    <source>
        <dbReference type="ARBA" id="ARBA00012438"/>
    </source>
</evidence>
<dbReference type="InterPro" id="IPR036890">
    <property type="entry name" value="HATPase_C_sf"/>
</dbReference>
<dbReference type="Pfam" id="PF02518">
    <property type="entry name" value="HATPase_c"/>
    <property type="match status" value="1"/>
</dbReference>
<evidence type="ECO:0000256" key="8">
    <source>
        <dbReference type="ARBA" id="ARBA00022553"/>
    </source>
</evidence>
<keyword evidence="15" id="KW-0902">Two-component regulatory system</keyword>
<dbReference type="InterPro" id="IPR005467">
    <property type="entry name" value="His_kinase_dom"/>
</dbReference>
<keyword evidence="10" id="KW-0479">Metal-binding</keyword>
<evidence type="ECO:0000256" key="12">
    <source>
        <dbReference type="ARBA" id="ARBA00022777"/>
    </source>
</evidence>
<dbReference type="SUPFAM" id="SSF55874">
    <property type="entry name" value="ATPase domain of HSP90 chaperone/DNA topoisomerase II/histidine kinase"/>
    <property type="match status" value="1"/>
</dbReference>
<feature type="domain" description="Histidine kinase" evidence="20">
    <location>
        <begin position="66"/>
        <end position="264"/>
    </location>
</feature>
<dbReference type="GO" id="GO:0046872">
    <property type="term" value="F:metal ion binding"/>
    <property type="evidence" value="ECO:0007669"/>
    <property type="project" value="UniProtKB-KW"/>
</dbReference>
<proteinExistence type="predicted"/>
<keyword evidence="22" id="KW-1185">Reference proteome</keyword>
<dbReference type="PRINTS" id="PR00344">
    <property type="entry name" value="BCTRLSENSOR"/>
</dbReference>
<keyword evidence="19" id="KW-0812">Transmembrane</keyword>
<dbReference type="InterPro" id="IPR050482">
    <property type="entry name" value="Sensor_HK_TwoCompSys"/>
</dbReference>
<evidence type="ECO:0000256" key="6">
    <source>
        <dbReference type="ARBA" id="ARBA00022485"/>
    </source>
</evidence>
<keyword evidence="14" id="KW-0408">Iron</keyword>
<keyword evidence="13" id="KW-0067">ATP-binding</keyword>
<dbReference type="SMART" id="SM00387">
    <property type="entry name" value="HATPase_c"/>
    <property type="match status" value="1"/>
</dbReference>
<dbReference type="GO" id="GO:0005737">
    <property type="term" value="C:cytoplasm"/>
    <property type="evidence" value="ECO:0007669"/>
    <property type="project" value="UniProtKB-SubCell"/>
</dbReference>
<dbReference type="AlphaFoldDB" id="A0A7J5U1F5"/>
<evidence type="ECO:0000256" key="13">
    <source>
        <dbReference type="ARBA" id="ARBA00022840"/>
    </source>
</evidence>
<dbReference type="GO" id="GO:0046983">
    <property type="term" value="F:protein dimerization activity"/>
    <property type="evidence" value="ECO:0007669"/>
    <property type="project" value="InterPro"/>
</dbReference>
<feature type="transmembrane region" description="Helical" evidence="19">
    <location>
        <begin position="6"/>
        <end position="30"/>
    </location>
</feature>
<keyword evidence="16" id="KW-0411">Iron-sulfur</keyword>
<keyword evidence="19" id="KW-1133">Transmembrane helix</keyword>
<accession>A0A7J5U1F5</accession>
<dbReference type="PANTHER" id="PTHR24421:SF10">
    <property type="entry name" value="NITRATE_NITRITE SENSOR PROTEIN NARQ"/>
    <property type="match status" value="1"/>
</dbReference>
<evidence type="ECO:0000256" key="18">
    <source>
        <dbReference type="ARBA" id="ARBA00030800"/>
    </source>
</evidence>
<dbReference type="Proteomes" id="UP000488299">
    <property type="component" value="Unassembled WGS sequence"/>
</dbReference>
<keyword evidence="19" id="KW-0472">Membrane</keyword>
<keyword evidence="8" id="KW-0597">Phosphoprotein</keyword>
<dbReference type="EMBL" id="WELI01000003">
    <property type="protein sequence ID" value="KAB7731457.1"/>
    <property type="molecule type" value="Genomic_DNA"/>
</dbReference>
<evidence type="ECO:0000256" key="2">
    <source>
        <dbReference type="ARBA" id="ARBA00001966"/>
    </source>
</evidence>
<keyword evidence="7" id="KW-0963">Cytoplasm</keyword>
<dbReference type="InterPro" id="IPR011712">
    <property type="entry name" value="Sig_transdc_His_kin_sub3_dim/P"/>
</dbReference>
<gene>
    <name evidence="21" type="ORF">F5984_11760</name>
</gene>
<evidence type="ECO:0000313" key="22">
    <source>
        <dbReference type="Proteomes" id="UP000488299"/>
    </source>
</evidence>
<evidence type="ECO:0000256" key="16">
    <source>
        <dbReference type="ARBA" id="ARBA00023014"/>
    </source>
</evidence>
<comment type="caution">
    <text evidence="21">The sequence shown here is derived from an EMBL/GenBank/DDBJ whole genome shotgun (WGS) entry which is preliminary data.</text>
</comment>
<comment type="function">
    <text evidence="17">Member of the two-component regulatory system NreB/NreC involved in the control of dissimilatory nitrate/nitrite reduction in response to oxygen. NreB functions as a direct oxygen sensor histidine kinase which is autophosphorylated, in the absence of oxygen, probably at the conserved histidine residue, and transfers its phosphate group probably to a conserved aspartate residue of NreC. NreB/NreC activates the expression of the nitrate (narGHJI) and nitrite (nir) reductase operons, as well as the putative nitrate transporter gene narT.</text>
</comment>
<comment type="subcellular location">
    <subcellularLocation>
        <location evidence="3">Cytoplasm</location>
    </subcellularLocation>
</comment>
<evidence type="ECO:0000256" key="14">
    <source>
        <dbReference type="ARBA" id="ARBA00023004"/>
    </source>
</evidence>
<dbReference type="GO" id="GO:0005524">
    <property type="term" value="F:ATP binding"/>
    <property type="evidence" value="ECO:0007669"/>
    <property type="project" value="UniProtKB-KW"/>
</dbReference>
<dbReference type="GO" id="GO:0051539">
    <property type="term" value="F:4 iron, 4 sulfur cluster binding"/>
    <property type="evidence" value="ECO:0007669"/>
    <property type="project" value="UniProtKB-KW"/>
</dbReference>
<evidence type="ECO:0000256" key="3">
    <source>
        <dbReference type="ARBA" id="ARBA00004496"/>
    </source>
</evidence>
<dbReference type="PANTHER" id="PTHR24421">
    <property type="entry name" value="NITRATE/NITRITE SENSOR PROTEIN NARX-RELATED"/>
    <property type="match status" value="1"/>
</dbReference>
<evidence type="ECO:0000256" key="17">
    <source>
        <dbReference type="ARBA" id="ARBA00024827"/>
    </source>
</evidence>
<evidence type="ECO:0000313" key="21">
    <source>
        <dbReference type="EMBL" id="KAB7731457.1"/>
    </source>
</evidence>
<evidence type="ECO:0000256" key="7">
    <source>
        <dbReference type="ARBA" id="ARBA00022490"/>
    </source>
</evidence>
<dbReference type="Gene3D" id="3.30.565.10">
    <property type="entry name" value="Histidine kinase-like ATPase, C-terminal domain"/>
    <property type="match status" value="1"/>
</dbReference>
<reference evidence="21 22" key="1">
    <citation type="submission" date="2019-10" db="EMBL/GenBank/DDBJ databases">
        <title>Rudanella paleaurantiibacter sp. nov., isolated from sludge.</title>
        <authorList>
            <person name="Xu S.Q."/>
        </authorList>
    </citation>
    <scope>NUCLEOTIDE SEQUENCE [LARGE SCALE GENOMIC DNA]</scope>
    <source>
        <strain evidence="21 22">HX-22-17</strain>
    </source>
</reference>
<keyword evidence="9" id="KW-0808">Transferase</keyword>
<evidence type="ECO:0000256" key="19">
    <source>
        <dbReference type="SAM" id="Phobius"/>
    </source>
</evidence>
<evidence type="ECO:0000256" key="1">
    <source>
        <dbReference type="ARBA" id="ARBA00000085"/>
    </source>
</evidence>
<protein>
    <recommendedName>
        <fullName evidence="5">Oxygen sensor histidine kinase NreB</fullName>
        <ecNumber evidence="4">2.7.13.3</ecNumber>
    </recommendedName>
    <alternativeName>
        <fullName evidence="18">Nitrogen regulation protein B</fullName>
    </alternativeName>
</protein>
<evidence type="ECO:0000256" key="5">
    <source>
        <dbReference type="ARBA" id="ARBA00017322"/>
    </source>
</evidence>
<name>A0A7J5U1F5_9BACT</name>
<dbReference type="PROSITE" id="PS50109">
    <property type="entry name" value="HIS_KIN"/>
    <property type="match status" value="1"/>
</dbReference>
<organism evidence="21 22">
    <name type="scientific">Rudanella paleaurantiibacter</name>
    <dbReference type="NCBI Taxonomy" id="2614655"/>
    <lineage>
        <taxon>Bacteria</taxon>
        <taxon>Pseudomonadati</taxon>
        <taxon>Bacteroidota</taxon>
        <taxon>Cytophagia</taxon>
        <taxon>Cytophagales</taxon>
        <taxon>Cytophagaceae</taxon>
        <taxon>Rudanella</taxon>
    </lineage>
</organism>
<sequence>MGDSVYVLAVTSTVVFLLLAVFIVSFALVFQRRQLENLRERSALKAAYEEEILKAQIEMQNQTLQAIGRELHDNIGQLLSVTKLYLNQLEDAEDLAQVRPLTIKTNGVIDQTISGVRALSKSLDGDFIRDFGLIETLAFEVERLNGTGRLNASLRVQPDMQPLGFEREIILFRMVQEAINNLLKHAQARSLHVSLQTRDGQLLLQLEDDGKGFDYEGVMNQSIVNSGAGLRNMQRRAELIGGKCTIDTAPGRGTRIAFVVPVGRAVALAA</sequence>
<dbReference type="CDD" id="cd16917">
    <property type="entry name" value="HATPase_UhpB-NarQ-NarX-like"/>
    <property type="match status" value="1"/>
</dbReference>
<evidence type="ECO:0000256" key="10">
    <source>
        <dbReference type="ARBA" id="ARBA00022723"/>
    </source>
</evidence>
<comment type="cofactor">
    <cofactor evidence="2">
        <name>[4Fe-4S] cluster</name>
        <dbReference type="ChEBI" id="CHEBI:49883"/>
    </cofactor>
</comment>